<dbReference type="EMBL" id="JAGHQM010000202">
    <property type="protein sequence ID" value="KAH0563442.1"/>
    <property type="molecule type" value="Genomic_DNA"/>
</dbReference>
<comment type="subcellular location">
    <subcellularLocation>
        <location evidence="1">Membrane</location>
        <topology evidence="1">Multi-pass membrane protein</topology>
    </subcellularLocation>
</comment>
<dbReference type="SUPFAM" id="SSF144083">
    <property type="entry name" value="Magnesium transport protein CorA, transmembrane region"/>
    <property type="match status" value="1"/>
</dbReference>
<dbReference type="InterPro" id="IPR045863">
    <property type="entry name" value="CorA_TM1_TM2"/>
</dbReference>
<evidence type="ECO:0000313" key="6">
    <source>
        <dbReference type="EMBL" id="KAH0563442.1"/>
    </source>
</evidence>
<dbReference type="Gene3D" id="1.20.58.340">
    <property type="entry name" value="Magnesium transport protein CorA, transmembrane region"/>
    <property type="match status" value="1"/>
</dbReference>
<evidence type="ECO:0000256" key="2">
    <source>
        <dbReference type="ARBA" id="ARBA00022692"/>
    </source>
</evidence>
<protein>
    <submittedName>
        <fullName evidence="6">Uncharacterized protein</fullName>
    </submittedName>
</protein>
<keyword evidence="2 5" id="KW-0812">Transmembrane</keyword>
<feature type="transmembrane region" description="Helical" evidence="5">
    <location>
        <begin position="193"/>
        <end position="214"/>
    </location>
</feature>
<gene>
    <name evidence="6" type="ORF">GP486_001994</name>
</gene>
<evidence type="ECO:0000256" key="4">
    <source>
        <dbReference type="ARBA" id="ARBA00023136"/>
    </source>
</evidence>
<name>A0A9P8LFM3_9PEZI</name>
<comment type="caution">
    <text evidence="6">The sequence shown here is derived from an EMBL/GenBank/DDBJ whole genome shotgun (WGS) entry which is preliminary data.</text>
</comment>
<accession>A0A9P8LFM3</accession>
<organism evidence="6 7">
    <name type="scientific">Trichoglossum hirsutum</name>
    <dbReference type="NCBI Taxonomy" id="265104"/>
    <lineage>
        <taxon>Eukaryota</taxon>
        <taxon>Fungi</taxon>
        <taxon>Dikarya</taxon>
        <taxon>Ascomycota</taxon>
        <taxon>Pezizomycotina</taxon>
        <taxon>Geoglossomycetes</taxon>
        <taxon>Geoglossales</taxon>
        <taxon>Geoglossaceae</taxon>
        <taxon>Trichoglossum</taxon>
    </lineage>
</organism>
<dbReference type="Proteomes" id="UP000750711">
    <property type="component" value="Unassembled WGS sequence"/>
</dbReference>
<feature type="transmembrane region" description="Helical" evidence="5">
    <location>
        <begin position="273"/>
        <end position="299"/>
    </location>
</feature>
<evidence type="ECO:0000256" key="5">
    <source>
        <dbReference type="SAM" id="Phobius"/>
    </source>
</evidence>
<evidence type="ECO:0000256" key="1">
    <source>
        <dbReference type="ARBA" id="ARBA00004141"/>
    </source>
</evidence>
<dbReference type="AlphaFoldDB" id="A0A9P8LFM3"/>
<sequence>MATPAQSSFETLLQSDQSSLRILELTNGDAELAIKLIILDSLRSSMKLWEIFLRRLTTSYPLPRASSIGLTEYERDLTCAIEFSSLVRDLCSCTSFLTSSIALEHFTEKSHNSRRWDHLLLELRTSEAVLQNSAQQLLDVARPRFDMAVADSNVSQTISVKRLTIIAAIFLPMGLASSLLSMTESVPKVGELWFDWLGLWLSMGFIVALVYSLWKWMGYLITRPLTGTLISELLESIQTFFFPWLIPFSCIIVVSFWIGMLDRLQTVPEALKWGFVAFAGLVALRLLWFILYHIFEILLYGLQKWRGKRRIHYLLMGCEYFFHLMRLGGTPGDVFVFVTFLFYPSLLPYSVEPSVLSISLPEGLHELVERILKAAARSKCTKRFVQAESIFFRQVIEQADQTQYREAKEVVQRIRSIATTDNQVQELLAGVI</sequence>
<keyword evidence="7" id="KW-1185">Reference proteome</keyword>
<proteinExistence type="predicted"/>
<keyword evidence="3 5" id="KW-1133">Transmembrane helix</keyword>
<feature type="transmembrane region" description="Helical" evidence="5">
    <location>
        <begin position="163"/>
        <end position="181"/>
    </location>
</feature>
<evidence type="ECO:0000256" key="3">
    <source>
        <dbReference type="ARBA" id="ARBA00022989"/>
    </source>
</evidence>
<dbReference type="GO" id="GO:0016020">
    <property type="term" value="C:membrane"/>
    <property type="evidence" value="ECO:0007669"/>
    <property type="project" value="UniProtKB-SubCell"/>
</dbReference>
<feature type="transmembrane region" description="Helical" evidence="5">
    <location>
        <begin position="240"/>
        <end position="261"/>
    </location>
</feature>
<reference evidence="6" key="1">
    <citation type="submission" date="2021-03" db="EMBL/GenBank/DDBJ databases">
        <title>Comparative genomics and phylogenomic investigation of the class Geoglossomycetes provide insights into ecological specialization and systematics.</title>
        <authorList>
            <person name="Melie T."/>
            <person name="Pirro S."/>
            <person name="Miller A.N."/>
            <person name="Quandt A."/>
        </authorList>
    </citation>
    <scope>NUCLEOTIDE SEQUENCE</scope>
    <source>
        <strain evidence="6">CAQ_001_2017</strain>
    </source>
</reference>
<evidence type="ECO:0000313" key="7">
    <source>
        <dbReference type="Proteomes" id="UP000750711"/>
    </source>
</evidence>
<keyword evidence="4 5" id="KW-0472">Membrane</keyword>